<organism evidence="4 5">
    <name type="scientific">Romanomermis culicivorax</name>
    <name type="common">Nematode worm</name>
    <dbReference type="NCBI Taxonomy" id="13658"/>
    <lineage>
        <taxon>Eukaryota</taxon>
        <taxon>Metazoa</taxon>
        <taxon>Ecdysozoa</taxon>
        <taxon>Nematoda</taxon>
        <taxon>Enoplea</taxon>
        <taxon>Dorylaimia</taxon>
        <taxon>Mermithida</taxon>
        <taxon>Mermithoidea</taxon>
        <taxon>Mermithidae</taxon>
        <taxon>Romanomermis</taxon>
    </lineage>
</organism>
<dbReference type="SUPFAM" id="SSF55486">
    <property type="entry name" value="Metalloproteases ('zincins'), catalytic domain"/>
    <property type="match status" value="1"/>
</dbReference>
<feature type="domain" description="Peptidase M13 N-terminal" evidence="3">
    <location>
        <begin position="93"/>
        <end position="339"/>
    </location>
</feature>
<sequence length="473" mass="53341">MGVGGLGDRFDGDPKNRTHNSVDLTDLLSDDLHNTRRTVTLLPVQQVMVALIHAQHRNSARGTGDKEASHCVTQECVLAAENLINSIDTSVDPCQNFYKYACGKLEKSGQIINGSVNDIIKDKVTEQIRMLLEDESDINTTTNSIRYVKLLYKKCMNRSQKSNLQPLLAALGGWPVVNDTWQGRDANLTNLAITMLQLFGQENLLSIVITMDPDNTTNHIMAVAFTSPYLSDEILLNDAEHTDKIEAYKEYFIEIVRLIAADMSISVQDDKILSHWLRLIDFEKKLAGIFHRIVEDFLVEKNLTHLNNKFSLADLSALIDYVNMEQYFKSVMPDEKADAVLKGPHETQSRSKKCIHQAENIPVAVGALYVRNFADKMDKQEAIALADNMKNSLIDVIHDANWMDNSTKNEAIEKVVPGQKFLARFRLESVLPFLHLFTTECVVHFTNAFQNKALNFDVTLLILKQDVDGLNYV</sequence>
<dbReference type="InterPro" id="IPR008753">
    <property type="entry name" value="Peptidase_M13_N"/>
</dbReference>
<dbReference type="WBParaSite" id="nRc.2.0.1.t21600-RA">
    <property type="protein sequence ID" value="nRc.2.0.1.t21600-RA"/>
    <property type="gene ID" value="nRc.2.0.1.g21600"/>
</dbReference>
<dbReference type="PANTHER" id="PTHR11733">
    <property type="entry name" value="ZINC METALLOPROTEASE FAMILY M13 NEPRILYSIN-RELATED"/>
    <property type="match status" value="1"/>
</dbReference>
<evidence type="ECO:0000256" key="2">
    <source>
        <dbReference type="SAM" id="MobiDB-lite"/>
    </source>
</evidence>
<comment type="similarity">
    <text evidence="1">Belongs to the peptidase M13 family.</text>
</comment>
<name>A0A915J638_ROMCU</name>
<dbReference type="OMA" id="HIMAVAF"/>
<proteinExistence type="inferred from homology"/>
<dbReference type="GO" id="GO:0016485">
    <property type="term" value="P:protein processing"/>
    <property type="evidence" value="ECO:0007669"/>
    <property type="project" value="TreeGrafter"/>
</dbReference>
<keyword evidence="4" id="KW-1185">Reference proteome</keyword>
<evidence type="ECO:0000259" key="3">
    <source>
        <dbReference type="Pfam" id="PF05649"/>
    </source>
</evidence>
<dbReference type="GO" id="GO:0005886">
    <property type="term" value="C:plasma membrane"/>
    <property type="evidence" value="ECO:0007669"/>
    <property type="project" value="TreeGrafter"/>
</dbReference>
<feature type="domain" description="Peptidase M13 N-terminal" evidence="3">
    <location>
        <begin position="340"/>
        <end position="415"/>
    </location>
</feature>
<dbReference type="InterPro" id="IPR042089">
    <property type="entry name" value="Peptidase_M13_dom_2"/>
</dbReference>
<feature type="region of interest" description="Disordered" evidence="2">
    <location>
        <begin position="1"/>
        <end position="21"/>
    </location>
</feature>
<dbReference type="Proteomes" id="UP000887565">
    <property type="component" value="Unplaced"/>
</dbReference>
<accession>A0A915J638</accession>
<evidence type="ECO:0000313" key="5">
    <source>
        <dbReference type="WBParaSite" id="nRc.2.0.1.t21600-RA"/>
    </source>
</evidence>
<dbReference type="InterPro" id="IPR000718">
    <property type="entry name" value="Peptidase_M13"/>
</dbReference>
<protein>
    <submittedName>
        <fullName evidence="5">Peptidase M13 N-terminal domain-containing protein</fullName>
    </submittedName>
</protein>
<evidence type="ECO:0000256" key="1">
    <source>
        <dbReference type="ARBA" id="ARBA00007357"/>
    </source>
</evidence>
<dbReference type="Pfam" id="PF05649">
    <property type="entry name" value="Peptidase_M13_N"/>
    <property type="match status" value="2"/>
</dbReference>
<evidence type="ECO:0000313" key="4">
    <source>
        <dbReference type="Proteomes" id="UP000887565"/>
    </source>
</evidence>
<dbReference type="PANTHER" id="PTHR11733:SF167">
    <property type="entry name" value="FI17812P1-RELATED"/>
    <property type="match status" value="1"/>
</dbReference>
<dbReference type="GO" id="GO:0004222">
    <property type="term" value="F:metalloendopeptidase activity"/>
    <property type="evidence" value="ECO:0007669"/>
    <property type="project" value="InterPro"/>
</dbReference>
<dbReference type="PROSITE" id="PS51885">
    <property type="entry name" value="NEPRILYSIN"/>
    <property type="match status" value="1"/>
</dbReference>
<dbReference type="AlphaFoldDB" id="A0A915J638"/>
<dbReference type="Gene3D" id="1.10.1380.10">
    <property type="entry name" value="Neutral endopeptidase , domain2"/>
    <property type="match status" value="2"/>
</dbReference>
<reference evidence="5" key="1">
    <citation type="submission" date="2022-11" db="UniProtKB">
        <authorList>
            <consortium name="WormBaseParasite"/>
        </authorList>
    </citation>
    <scope>IDENTIFICATION</scope>
</reference>